<dbReference type="GO" id="GO:0022857">
    <property type="term" value="F:transmembrane transporter activity"/>
    <property type="evidence" value="ECO:0007669"/>
    <property type="project" value="InterPro"/>
</dbReference>
<sequence>MSATAPVRLTGRQWWLLVVSCLGVALVIAAMAGLYTALPEIAAATGATQQQLTWIVDGYTLTLACLVLPCGALGDRYGRRLVLVLGLVIFAASSALPLIVDSPHWLIGARALTGVGAALVMPATLSLLTASFPESRRSVAVAVWAGVAGVSAVIGFLGSGLLLAHFSWVSIFLGMAIAAAVLAVAGCTVGETVDEDRPGLDPAGALSSAAAIGLLVVGAIEAPVRGWTDPVVLGLLAGAVVAGVLFAVVELRVAARGARPLLDVRLFAARGFGSGTVAVGVQFLAAFGTFLLIVQFMQLFLGYSPLMSAVALAPMVGPMIALAAVAPWLAERFGLRLPTVIGVGLVGVGLIGLSRLTADSGYVDLLWPLLVMSSGLGLSSPPATAAIIANTPVADHGVASAVNDAAREVGAALGIAVAGSVLAAGYSARISPVLPQLPEQAREPVGSSLAAALEVADRAGPQAAPLVDLAQAAFVHGMQNAALALGVSSVVAAVVLGAWAPGRGARASAEAGDVAEQAVR</sequence>
<organism evidence="6 7">
    <name type="scientific">Nocardia farcinica</name>
    <dbReference type="NCBI Taxonomy" id="37329"/>
    <lineage>
        <taxon>Bacteria</taxon>
        <taxon>Bacillati</taxon>
        <taxon>Actinomycetota</taxon>
        <taxon>Actinomycetes</taxon>
        <taxon>Mycobacteriales</taxon>
        <taxon>Nocardiaceae</taxon>
        <taxon>Nocardia</taxon>
    </lineage>
</organism>
<keyword evidence="4 5" id="KW-0472">Membrane</keyword>
<feature type="transmembrane region" description="Helical" evidence="5">
    <location>
        <begin position="409"/>
        <end position="428"/>
    </location>
</feature>
<reference evidence="7" key="1">
    <citation type="submission" date="2015-03" db="EMBL/GenBank/DDBJ databases">
        <authorList>
            <consortium name="Pathogen Informatics"/>
        </authorList>
    </citation>
    <scope>NUCLEOTIDE SEQUENCE [LARGE SCALE GENOMIC DNA]</scope>
    <source>
        <strain evidence="7">NCTC11134</strain>
    </source>
</reference>
<feature type="transmembrane region" description="Helical" evidence="5">
    <location>
        <begin position="232"/>
        <end position="255"/>
    </location>
</feature>
<evidence type="ECO:0000256" key="4">
    <source>
        <dbReference type="ARBA" id="ARBA00023136"/>
    </source>
</evidence>
<dbReference type="KEGG" id="nfr:ERS450000_00476"/>
<evidence type="ECO:0000256" key="3">
    <source>
        <dbReference type="ARBA" id="ARBA00022989"/>
    </source>
</evidence>
<evidence type="ECO:0000313" key="6">
    <source>
        <dbReference type="EMBL" id="CRY74092.1"/>
    </source>
</evidence>
<dbReference type="PANTHER" id="PTHR42718:SF42">
    <property type="entry name" value="EXPORT PROTEIN"/>
    <property type="match status" value="1"/>
</dbReference>
<dbReference type="Proteomes" id="UP000057820">
    <property type="component" value="Chromosome 1"/>
</dbReference>
<dbReference type="GO" id="GO:0005886">
    <property type="term" value="C:plasma membrane"/>
    <property type="evidence" value="ECO:0007669"/>
    <property type="project" value="UniProtKB-SubCell"/>
</dbReference>
<name>A0A0H5NFZ6_NOCFR</name>
<feature type="transmembrane region" description="Helical" evidence="5">
    <location>
        <begin position="54"/>
        <end position="74"/>
    </location>
</feature>
<dbReference type="InterPro" id="IPR011701">
    <property type="entry name" value="MFS"/>
</dbReference>
<evidence type="ECO:0000256" key="2">
    <source>
        <dbReference type="ARBA" id="ARBA00022692"/>
    </source>
</evidence>
<dbReference type="InterPro" id="IPR036259">
    <property type="entry name" value="MFS_trans_sf"/>
</dbReference>
<dbReference type="InterPro" id="IPR020846">
    <property type="entry name" value="MFS_dom"/>
</dbReference>
<feature type="transmembrane region" description="Helical" evidence="5">
    <location>
        <begin position="267"/>
        <end position="294"/>
    </location>
</feature>
<feature type="transmembrane region" description="Helical" evidence="5">
    <location>
        <begin position="14"/>
        <end position="34"/>
    </location>
</feature>
<dbReference type="SUPFAM" id="SSF103473">
    <property type="entry name" value="MFS general substrate transporter"/>
    <property type="match status" value="1"/>
</dbReference>
<feature type="transmembrane region" description="Helical" evidence="5">
    <location>
        <begin position="481"/>
        <end position="500"/>
    </location>
</feature>
<accession>A0A0H5NFZ6</accession>
<proteinExistence type="predicted"/>
<feature type="transmembrane region" description="Helical" evidence="5">
    <location>
        <begin position="140"/>
        <end position="162"/>
    </location>
</feature>
<feature type="transmembrane region" description="Helical" evidence="5">
    <location>
        <begin position="365"/>
        <end position="388"/>
    </location>
</feature>
<gene>
    <name evidence="6" type="primary">qacA_1</name>
    <name evidence="6" type="ORF">ERS450000_00476</name>
</gene>
<feature type="transmembrane region" description="Helical" evidence="5">
    <location>
        <begin position="333"/>
        <end position="353"/>
    </location>
</feature>
<dbReference type="RefSeq" id="WP_060590160.1">
    <property type="nucleotide sequence ID" value="NZ_CAACYE020000001.1"/>
</dbReference>
<feature type="transmembrane region" description="Helical" evidence="5">
    <location>
        <begin position="202"/>
        <end position="220"/>
    </location>
</feature>
<dbReference type="EMBL" id="LN868938">
    <property type="protein sequence ID" value="CRY74092.1"/>
    <property type="molecule type" value="Genomic_DNA"/>
</dbReference>
<keyword evidence="2 5" id="KW-0812">Transmembrane</keyword>
<feature type="transmembrane region" description="Helical" evidence="5">
    <location>
        <begin position="106"/>
        <end position="128"/>
    </location>
</feature>
<dbReference type="PROSITE" id="PS50850">
    <property type="entry name" value="MFS"/>
    <property type="match status" value="1"/>
</dbReference>
<feature type="transmembrane region" description="Helical" evidence="5">
    <location>
        <begin position="168"/>
        <end position="190"/>
    </location>
</feature>
<dbReference type="Gene3D" id="1.20.1720.10">
    <property type="entry name" value="Multidrug resistance protein D"/>
    <property type="match status" value="1"/>
</dbReference>
<evidence type="ECO:0000313" key="7">
    <source>
        <dbReference type="Proteomes" id="UP000057820"/>
    </source>
</evidence>
<keyword evidence="3 5" id="KW-1133">Transmembrane helix</keyword>
<dbReference type="Gene3D" id="1.20.1250.20">
    <property type="entry name" value="MFS general substrate transporter like domains"/>
    <property type="match status" value="1"/>
</dbReference>
<dbReference type="CDD" id="cd17321">
    <property type="entry name" value="MFS_MMR_MDR_like"/>
    <property type="match status" value="1"/>
</dbReference>
<feature type="transmembrane region" description="Helical" evidence="5">
    <location>
        <begin position="81"/>
        <end position="100"/>
    </location>
</feature>
<comment type="subcellular location">
    <subcellularLocation>
        <location evidence="1">Cell membrane</location>
        <topology evidence="1">Multi-pass membrane protein</topology>
    </subcellularLocation>
</comment>
<evidence type="ECO:0000256" key="5">
    <source>
        <dbReference type="SAM" id="Phobius"/>
    </source>
</evidence>
<protein>
    <submittedName>
        <fullName evidence="6">Antiseptic resistance protein</fullName>
    </submittedName>
</protein>
<dbReference type="Pfam" id="PF07690">
    <property type="entry name" value="MFS_1"/>
    <property type="match status" value="1"/>
</dbReference>
<dbReference type="AlphaFoldDB" id="A0A0H5NFZ6"/>
<evidence type="ECO:0000256" key="1">
    <source>
        <dbReference type="ARBA" id="ARBA00004651"/>
    </source>
</evidence>
<dbReference type="PANTHER" id="PTHR42718">
    <property type="entry name" value="MAJOR FACILITATOR SUPERFAMILY MULTIDRUG TRANSPORTER MFSC"/>
    <property type="match status" value="1"/>
</dbReference>
<feature type="transmembrane region" description="Helical" evidence="5">
    <location>
        <begin position="306"/>
        <end position="326"/>
    </location>
</feature>